<name>A0ABT0DJE7_9HYPH</name>
<keyword evidence="4" id="KW-1185">Reference proteome</keyword>
<feature type="region of interest" description="Disordered" evidence="1">
    <location>
        <begin position="99"/>
        <end position="152"/>
    </location>
</feature>
<accession>A0ABT0DJE7</accession>
<sequence>MRLTVPEVPALLAGALLLAGPAAAQTRAQPSAESRIESPRFTMLPVEDGLMKLDTHTGTLSFCSMRSDAWVCEAVPEDRAALEAEIGRLHARIAALEKGGAGGGTGGVPDIMAPPEAARPGEPPAASPPVTPPPAADEDRLPPEAEKRLDQAMDMAERVFRRFFEMVDRLRGDPPAQGQSL</sequence>
<feature type="chain" id="PRO_5045838576" evidence="2">
    <location>
        <begin position="25"/>
        <end position="181"/>
    </location>
</feature>
<keyword evidence="2" id="KW-0732">Signal</keyword>
<feature type="compositionally biased region" description="Basic and acidic residues" evidence="1">
    <location>
        <begin position="137"/>
        <end position="152"/>
    </location>
</feature>
<evidence type="ECO:0000313" key="3">
    <source>
        <dbReference type="EMBL" id="MCK0207304.1"/>
    </source>
</evidence>
<dbReference type="EMBL" id="JALKCG010000001">
    <property type="protein sequence ID" value="MCK0207304.1"/>
    <property type="molecule type" value="Genomic_DNA"/>
</dbReference>
<protein>
    <submittedName>
        <fullName evidence="3">Uncharacterized protein</fullName>
    </submittedName>
</protein>
<feature type="signal peptide" evidence="2">
    <location>
        <begin position="1"/>
        <end position="24"/>
    </location>
</feature>
<dbReference type="RefSeq" id="WP_247199167.1">
    <property type="nucleotide sequence ID" value="NZ_JALKCG010000001.1"/>
</dbReference>
<evidence type="ECO:0000256" key="1">
    <source>
        <dbReference type="SAM" id="MobiDB-lite"/>
    </source>
</evidence>
<proteinExistence type="predicted"/>
<organism evidence="3 4">
    <name type="scientific">Ancylobacter koreensis</name>
    <dbReference type="NCBI Taxonomy" id="266121"/>
    <lineage>
        <taxon>Bacteria</taxon>
        <taxon>Pseudomonadati</taxon>
        <taxon>Pseudomonadota</taxon>
        <taxon>Alphaproteobacteria</taxon>
        <taxon>Hyphomicrobiales</taxon>
        <taxon>Xanthobacteraceae</taxon>
        <taxon>Ancylobacter</taxon>
    </lineage>
</organism>
<gene>
    <name evidence="3" type="ORF">MWN33_04570</name>
</gene>
<feature type="compositionally biased region" description="Pro residues" evidence="1">
    <location>
        <begin position="121"/>
        <end position="135"/>
    </location>
</feature>
<comment type="caution">
    <text evidence="3">The sequence shown here is derived from an EMBL/GenBank/DDBJ whole genome shotgun (WGS) entry which is preliminary data.</text>
</comment>
<evidence type="ECO:0000313" key="4">
    <source>
        <dbReference type="Proteomes" id="UP001202867"/>
    </source>
</evidence>
<reference evidence="3 4" key="1">
    <citation type="submission" date="2022-04" db="EMBL/GenBank/DDBJ databases">
        <authorList>
            <person name="Grouzdev D.S."/>
            <person name="Pantiukh K.S."/>
            <person name="Krutkina M.S."/>
        </authorList>
    </citation>
    <scope>NUCLEOTIDE SEQUENCE [LARGE SCALE GENOMIC DNA]</scope>
    <source>
        <strain evidence="3 4">Jip08</strain>
    </source>
</reference>
<reference evidence="4" key="2">
    <citation type="submission" date="2023-07" db="EMBL/GenBank/DDBJ databases">
        <title>Ancylobacter moscoviensis sp. nov., facultatively methylotrophic bacteria from activated sludge and the reclassification of Starkeya novella (Starkey 1934) Kelly et al. 2000 as Ancylobacter novellus comb. nov., Starkeya koreensis Im et al. 2006 as Ancylobacter koreensis comb.nov., Angulomicrobium tetraedrale Vasil'eva et al. 1986 as Ancylobacter tetraedralis comb. nov., Angulomicrobium amanitiforme Fritz et al. 2004 as Ancylobacter amanitiformis comb. nov. and Methylorhabdus multivorans Doronina et al. 1996 as Ancylobacter multivorans comb. nov. and emended description of the genus Ancylobacter.</title>
        <authorList>
            <person name="Doronina N."/>
            <person name="Chemodurova A."/>
            <person name="Grouzdev D."/>
            <person name="Koziaeva V."/>
            <person name="Shi W."/>
            <person name="Wu L."/>
            <person name="Kaparullina E."/>
        </authorList>
    </citation>
    <scope>NUCLEOTIDE SEQUENCE [LARGE SCALE GENOMIC DNA]</scope>
    <source>
        <strain evidence="4">Jip08</strain>
    </source>
</reference>
<evidence type="ECO:0000256" key="2">
    <source>
        <dbReference type="SAM" id="SignalP"/>
    </source>
</evidence>
<dbReference type="Proteomes" id="UP001202867">
    <property type="component" value="Unassembled WGS sequence"/>
</dbReference>